<reference evidence="2" key="2">
    <citation type="submission" date="2015-06" db="UniProtKB">
        <authorList>
            <consortium name="EnsemblPlants"/>
        </authorList>
    </citation>
    <scope>IDENTIFICATION</scope>
</reference>
<dbReference type="EnsemblPlants" id="ORUFI08G02780.1">
    <property type="protein sequence ID" value="ORUFI08G02780.1"/>
    <property type="gene ID" value="ORUFI08G02780"/>
</dbReference>
<organism evidence="2 3">
    <name type="scientific">Oryza rufipogon</name>
    <name type="common">Brownbeard rice</name>
    <name type="synonym">Asian wild rice</name>
    <dbReference type="NCBI Taxonomy" id="4529"/>
    <lineage>
        <taxon>Eukaryota</taxon>
        <taxon>Viridiplantae</taxon>
        <taxon>Streptophyta</taxon>
        <taxon>Embryophyta</taxon>
        <taxon>Tracheophyta</taxon>
        <taxon>Spermatophyta</taxon>
        <taxon>Magnoliopsida</taxon>
        <taxon>Liliopsida</taxon>
        <taxon>Poales</taxon>
        <taxon>Poaceae</taxon>
        <taxon>BOP clade</taxon>
        <taxon>Oryzoideae</taxon>
        <taxon>Oryzeae</taxon>
        <taxon>Oryzinae</taxon>
        <taxon>Oryza</taxon>
    </lineage>
</organism>
<feature type="compositionally biased region" description="Low complexity" evidence="1">
    <location>
        <begin position="235"/>
        <end position="256"/>
    </location>
</feature>
<feature type="region of interest" description="Disordered" evidence="1">
    <location>
        <begin position="223"/>
        <end position="256"/>
    </location>
</feature>
<evidence type="ECO:0000313" key="2">
    <source>
        <dbReference type="EnsemblPlants" id="ORUFI08G02780.1"/>
    </source>
</evidence>
<dbReference type="Proteomes" id="UP000008022">
    <property type="component" value="Unassembled WGS sequence"/>
</dbReference>
<dbReference type="HOGENOM" id="CLU_1028905_0_0_1"/>
<dbReference type="AlphaFoldDB" id="A0A0E0QE64"/>
<dbReference type="Gramene" id="ORUFI08G02780.1">
    <property type="protein sequence ID" value="ORUFI08G02780.1"/>
    <property type="gene ID" value="ORUFI08G02780"/>
</dbReference>
<feature type="compositionally biased region" description="Basic and acidic residues" evidence="1">
    <location>
        <begin position="94"/>
        <end position="152"/>
    </location>
</feature>
<proteinExistence type="predicted"/>
<dbReference type="OMA" id="LMSWDAL"/>
<feature type="region of interest" description="Disordered" evidence="1">
    <location>
        <begin position="79"/>
        <end position="152"/>
    </location>
</feature>
<accession>A0A0E0QE64</accession>
<name>A0A0E0QE64_ORYRU</name>
<reference evidence="3" key="1">
    <citation type="submission" date="2013-06" db="EMBL/GenBank/DDBJ databases">
        <authorList>
            <person name="Zhao Q."/>
        </authorList>
    </citation>
    <scope>NUCLEOTIDE SEQUENCE</scope>
    <source>
        <strain evidence="3">cv. W1943</strain>
    </source>
</reference>
<evidence type="ECO:0000256" key="1">
    <source>
        <dbReference type="SAM" id="MobiDB-lite"/>
    </source>
</evidence>
<protein>
    <submittedName>
        <fullName evidence="2">Uncharacterized protein</fullName>
    </submittedName>
</protein>
<keyword evidence="3" id="KW-1185">Reference proteome</keyword>
<sequence length="272" mass="30019">MQGEAACGGPLLARRPCRWHYEVCWRTKAQRRVTAKRTASRLATSVVAGTSNTMRNAISGVRSTASMKVGVLVHPRERHRRVAAVREAPPQRRGGRDVRGPGEHRCEHNIVSGGEERGGGDESAHENRVGRLMEATGRTEEDERVDGEGEHEEERIVAEREGHAAGDPSLWRALNLLHNHLAHLMSWDALTEALARLHDDVRRRTCTTFVPSARPPCHCTSPCHPHGRREPQPDAPRTASPRATVAATTPRHAARTAFTPVPVVRTLPLLSE</sequence>
<evidence type="ECO:0000313" key="3">
    <source>
        <dbReference type="Proteomes" id="UP000008022"/>
    </source>
</evidence>